<dbReference type="GO" id="GO:0030163">
    <property type="term" value="P:protein catabolic process"/>
    <property type="evidence" value="ECO:0007669"/>
    <property type="project" value="UniProtKB-UniRule"/>
</dbReference>
<evidence type="ECO:0000256" key="10">
    <source>
        <dbReference type="ARBA" id="ARBA00066767"/>
    </source>
</evidence>
<keyword evidence="2 15" id="KW-0963">Cytoplasm</keyword>
<dbReference type="PANTHER" id="PTHR30098">
    <property type="entry name" value="LEUCYL/PHENYLALANYL-TRNA--PROTEIN TRANSFERASE"/>
    <property type="match status" value="1"/>
</dbReference>
<evidence type="ECO:0000256" key="3">
    <source>
        <dbReference type="ARBA" id="ARBA00022679"/>
    </source>
</evidence>
<evidence type="ECO:0000313" key="16">
    <source>
        <dbReference type="EMBL" id="TCV98127.1"/>
    </source>
</evidence>
<evidence type="ECO:0000256" key="5">
    <source>
        <dbReference type="ARBA" id="ARBA00050607"/>
    </source>
</evidence>
<keyword evidence="3 15" id="KW-0808">Transferase</keyword>
<evidence type="ECO:0000256" key="7">
    <source>
        <dbReference type="ARBA" id="ARBA00051538"/>
    </source>
</evidence>
<evidence type="ECO:0000256" key="6">
    <source>
        <dbReference type="ARBA" id="ARBA00050652"/>
    </source>
</evidence>
<dbReference type="Proteomes" id="UP000295719">
    <property type="component" value="Unassembled WGS sequence"/>
</dbReference>
<evidence type="ECO:0000256" key="14">
    <source>
        <dbReference type="ARBA" id="ARBA00083640"/>
    </source>
</evidence>
<dbReference type="FunFam" id="3.40.630.70:FF:000001">
    <property type="entry name" value="Leucyl/phenylalanyl-tRNA--protein transferase"/>
    <property type="match status" value="1"/>
</dbReference>
<dbReference type="Pfam" id="PF03588">
    <property type="entry name" value="Leu_Phe_trans"/>
    <property type="match status" value="1"/>
</dbReference>
<evidence type="ECO:0000256" key="4">
    <source>
        <dbReference type="ARBA" id="ARBA00023315"/>
    </source>
</evidence>
<evidence type="ECO:0000256" key="12">
    <source>
        <dbReference type="ARBA" id="ARBA00077136"/>
    </source>
</evidence>
<dbReference type="InterPro" id="IPR016181">
    <property type="entry name" value="Acyl_CoA_acyltransferase"/>
</dbReference>
<comment type="caution">
    <text evidence="16">The sequence shown here is derived from an EMBL/GenBank/DDBJ whole genome shotgun (WGS) entry which is preliminary data.</text>
</comment>
<comment type="subcellular location">
    <subcellularLocation>
        <location evidence="1 15">Cytoplasm</location>
    </subcellularLocation>
</comment>
<keyword evidence="17" id="KW-1185">Reference proteome</keyword>
<dbReference type="Gene3D" id="3.40.630.70">
    <property type="entry name" value="Leucyl/phenylalanyl-tRNA-protein transferase, C-terminal domain"/>
    <property type="match status" value="1"/>
</dbReference>
<evidence type="ECO:0000313" key="17">
    <source>
        <dbReference type="Proteomes" id="UP000295719"/>
    </source>
</evidence>
<dbReference type="InterPro" id="IPR004616">
    <property type="entry name" value="Leu/Phe-tRNA_Trfase"/>
</dbReference>
<reference evidence="16 17" key="1">
    <citation type="submission" date="2019-03" db="EMBL/GenBank/DDBJ databases">
        <title>Genomic Encyclopedia of Type Strains, Phase IV (KMG-IV): sequencing the most valuable type-strain genomes for metagenomic binning, comparative biology and taxonomic classification.</title>
        <authorList>
            <person name="Goeker M."/>
        </authorList>
    </citation>
    <scope>NUCLEOTIDE SEQUENCE [LARGE SCALE GENOMIC DNA]</scope>
    <source>
        <strain evidence="16 17">DSM 19580</strain>
    </source>
</reference>
<evidence type="ECO:0000256" key="2">
    <source>
        <dbReference type="ARBA" id="ARBA00022490"/>
    </source>
</evidence>
<comment type="catalytic activity">
    <reaction evidence="5 15">
        <text>L-phenylalanyl-tRNA(Phe) + an N-terminal L-alpha-aminoacyl-[protein] = an N-terminal L-phenylalanyl-L-alpha-aminoacyl-[protein] + tRNA(Phe)</text>
        <dbReference type="Rhea" id="RHEA:43632"/>
        <dbReference type="Rhea" id="RHEA-COMP:9668"/>
        <dbReference type="Rhea" id="RHEA-COMP:9699"/>
        <dbReference type="Rhea" id="RHEA-COMP:10636"/>
        <dbReference type="Rhea" id="RHEA-COMP:10637"/>
        <dbReference type="ChEBI" id="CHEBI:78442"/>
        <dbReference type="ChEBI" id="CHEBI:78531"/>
        <dbReference type="ChEBI" id="CHEBI:78597"/>
        <dbReference type="ChEBI" id="CHEBI:83561"/>
        <dbReference type="EC" id="2.3.2.6"/>
    </reaction>
</comment>
<comment type="similarity">
    <text evidence="9 15">Belongs to the L/F-transferase family.</text>
</comment>
<comment type="catalytic activity">
    <reaction evidence="7 15">
        <text>N-terminal L-lysyl-[protein] + L-leucyl-tRNA(Leu) = N-terminal L-leucyl-L-lysyl-[protein] + tRNA(Leu) + H(+)</text>
        <dbReference type="Rhea" id="RHEA:12340"/>
        <dbReference type="Rhea" id="RHEA-COMP:9613"/>
        <dbReference type="Rhea" id="RHEA-COMP:9622"/>
        <dbReference type="Rhea" id="RHEA-COMP:12670"/>
        <dbReference type="Rhea" id="RHEA-COMP:12671"/>
        <dbReference type="ChEBI" id="CHEBI:15378"/>
        <dbReference type="ChEBI" id="CHEBI:65249"/>
        <dbReference type="ChEBI" id="CHEBI:78442"/>
        <dbReference type="ChEBI" id="CHEBI:78494"/>
        <dbReference type="ChEBI" id="CHEBI:133043"/>
        <dbReference type="EC" id="2.3.2.6"/>
    </reaction>
</comment>
<dbReference type="HAMAP" id="MF_00688">
    <property type="entry name" value="Leu_Phe_trans"/>
    <property type="match status" value="1"/>
</dbReference>
<comment type="function">
    <text evidence="8 15">Functions in the N-end rule pathway of protein degradation where it conjugates Leu, Phe and, less efficiently, Met from aminoacyl-tRNAs to the N-termini of proteins containing an N-terminal arginine or lysine.</text>
</comment>
<dbReference type="SUPFAM" id="SSF55729">
    <property type="entry name" value="Acyl-CoA N-acyltransferases (Nat)"/>
    <property type="match status" value="1"/>
</dbReference>
<evidence type="ECO:0000256" key="11">
    <source>
        <dbReference type="ARBA" id="ARBA00074372"/>
    </source>
</evidence>
<dbReference type="InterPro" id="IPR042221">
    <property type="entry name" value="Leu/Phe-tRNA_Trfase_N"/>
</dbReference>
<dbReference type="InterPro" id="IPR042203">
    <property type="entry name" value="Leu/Phe-tRNA_Trfase_C"/>
</dbReference>
<dbReference type="NCBIfam" id="TIGR00667">
    <property type="entry name" value="aat"/>
    <property type="match status" value="1"/>
</dbReference>
<evidence type="ECO:0000256" key="8">
    <source>
        <dbReference type="ARBA" id="ARBA00054043"/>
    </source>
</evidence>
<gene>
    <name evidence="15" type="primary">aat</name>
    <name evidence="16" type="ORF">EDC52_103213</name>
</gene>
<dbReference type="GO" id="GO:0008914">
    <property type="term" value="F:leucyl-tRNA--protein transferase activity"/>
    <property type="evidence" value="ECO:0007669"/>
    <property type="project" value="UniProtKB-UniRule"/>
</dbReference>
<protein>
    <recommendedName>
        <fullName evidence="11 15">Leucyl/phenylalanyl-tRNA--protein transferase</fullName>
        <ecNumber evidence="10 15">2.3.2.6</ecNumber>
    </recommendedName>
    <alternativeName>
        <fullName evidence="12 15">L/F-transferase</fullName>
    </alternativeName>
    <alternativeName>
        <fullName evidence="13 15">Leucyltransferase</fullName>
    </alternativeName>
    <alternativeName>
        <fullName evidence="14 15">Phenyalanyltransferase</fullName>
    </alternativeName>
</protein>
<sequence length="244" mass="27539">MGWLSAMQLHRLSEDRPHFPPPERALDEPNGLLAFGGDLSEQRLLNAYRNGIFPWYSAGDPILWWSPDPRAVLYAGEFHVSRSLARFIRHNPYRVTVNQQFAEVIAACAERGQEGTWIGPEVQAAFIRLHHRGRAHSIEAWLGEELVGGMYGISQGAMFCGESMFSRRDNASKVALLTFCRFFMHQGGKMIDCQVLNSHTASLGAREIPRRDYLALLSQLQRITLAADCWQSQTLSVDNLNSDH</sequence>
<dbReference type="AlphaFoldDB" id="A0A4R3YY26"/>
<accession>A0A4R3YY26</accession>
<name>A0A4R3YY26_9GAMM</name>
<dbReference type="Gene3D" id="3.30.70.3550">
    <property type="entry name" value="Leucyl/phenylalanyl-tRNA-protein transferase, N-terminal domain"/>
    <property type="match status" value="1"/>
</dbReference>
<evidence type="ECO:0000256" key="15">
    <source>
        <dbReference type="HAMAP-Rule" id="MF_00688"/>
    </source>
</evidence>
<dbReference type="PANTHER" id="PTHR30098:SF2">
    <property type="entry name" value="LEUCYL_PHENYLALANYL-TRNA--PROTEIN TRANSFERASE"/>
    <property type="match status" value="1"/>
</dbReference>
<proteinExistence type="inferred from homology"/>
<evidence type="ECO:0000256" key="1">
    <source>
        <dbReference type="ARBA" id="ARBA00004496"/>
    </source>
</evidence>
<dbReference type="EC" id="2.3.2.6" evidence="10 15"/>
<evidence type="ECO:0000256" key="13">
    <source>
        <dbReference type="ARBA" id="ARBA00077165"/>
    </source>
</evidence>
<keyword evidence="4 15" id="KW-0012">Acyltransferase</keyword>
<dbReference type="GO" id="GO:0005737">
    <property type="term" value="C:cytoplasm"/>
    <property type="evidence" value="ECO:0007669"/>
    <property type="project" value="UniProtKB-SubCell"/>
</dbReference>
<dbReference type="FunFam" id="3.30.70.3550:FF:000001">
    <property type="entry name" value="Leucyl/phenylalanyl-tRNA--protein transferase"/>
    <property type="match status" value="1"/>
</dbReference>
<dbReference type="EMBL" id="SMCR01000003">
    <property type="protein sequence ID" value="TCV98127.1"/>
    <property type="molecule type" value="Genomic_DNA"/>
</dbReference>
<comment type="catalytic activity">
    <reaction evidence="6 15">
        <text>N-terminal L-arginyl-[protein] + L-leucyl-tRNA(Leu) = N-terminal L-leucyl-L-arginyl-[protein] + tRNA(Leu) + H(+)</text>
        <dbReference type="Rhea" id="RHEA:50416"/>
        <dbReference type="Rhea" id="RHEA-COMP:9613"/>
        <dbReference type="Rhea" id="RHEA-COMP:9622"/>
        <dbReference type="Rhea" id="RHEA-COMP:12672"/>
        <dbReference type="Rhea" id="RHEA-COMP:12673"/>
        <dbReference type="ChEBI" id="CHEBI:15378"/>
        <dbReference type="ChEBI" id="CHEBI:64719"/>
        <dbReference type="ChEBI" id="CHEBI:78442"/>
        <dbReference type="ChEBI" id="CHEBI:78494"/>
        <dbReference type="ChEBI" id="CHEBI:133044"/>
        <dbReference type="EC" id="2.3.2.6"/>
    </reaction>
</comment>
<organism evidence="16 17">
    <name type="scientific">Biostraticola tofi</name>
    <dbReference type="NCBI Taxonomy" id="466109"/>
    <lineage>
        <taxon>Bacteria</taxon>
        <taxon>Pseudomonadati</taxon>
        <taxon>Pseudomonadota</taxon>
        <taxon>Gammaproteobacteria</taxon>
        <taxon>Enterobacterales</taxon>
        <taxon>Bruguierivoracaceae</taxon>
        <taxon>Biostraticola</taxon>
    </lineage>
</organism>
<evidence type="ECO:0000256" key="9">
    <source>
        <dbReference type="ARBA" id="ARBA00061535"/>
    </source>
</evidence>